<gene>
    <name evidence="1" type="ORF">PM001_LOCUS16596</name>
</gene>
<reference evidence="1" key="1">
    <citation type="submission" date="2024-01" db="EMBL/GenBank/DDBJ databases">
        <authorList>
            <person name="Webb A."/>
        </authorList>
    </citation>
    <scope>NUCLEOTIDE SEQUENCE</scope>
    <source>
        <strain evidence="1">Pm1</strain>
    </source>
</reference>
<name>A0AAV1U9I4_9STRA</name>
<evidence type="ECO:0000313" key="1">
    <source>
        <dbReference type="EMBL" id="CAK7931446.1"/>
    </source>
</evidence>
<dbReference type="Proteomes" id="UP001162060">
    <property type="component" value="Unassembled WGS sequence"/>
</dbReference>
<comment type="caution">
    <text evidence="1">The sequence shown here is derived from an EMBL/GenBank/DDBJ whole genome shotgun (WGS) entry which is preliminary data.</text>
</comment>
<dbReference type="EMBL" id="CAKLBY020000175">
    <property type="protein sequence ID" value="CAK7931446.1"/>
    <property type="molecule type" value="Genomic_DNA"/>
</dbReference>
<accession>A0AAV1U9I4</accession>
<organism evidence="1 2">
    <name type="scientific">Peronospora matthiolae</name>
    <dbReference type="NCBI Taxonomy" id="2874970"/>
    <lineage>
        <taxon>Eukaryota</taxon>
        <taxon>Sar</taxon>
        <taxon>Stramenopiles</taxon>
        <taxon>Oomycota</taxon>
        <taxon>Peronosporomycetes</taxon>
        <taxon>Peronosporales</taxon>
        <taxon>Peronosporaceae</taxon>
        <taxon>Peronospora</taxon>
    </lineage>
</organism>
<dbReference type="AlphaFoldDB" id="A0AAV1U9I4"/>
<sequence length="64" mass="7189">MIQRRRGSEVEVLAKEEDQLSRVDPSLMTERQQLTFLLRTTSHEASQVTKEKAKDAAGCTVVVS</sequence>
<proteinExistence type="predicted"/>
<evidence type="ECO:0000313" key="2">
    <source>
        <dbReference type="Proteomes" id="UP001162060"/>
    </source>
</evidence>
<protein>
    <submittedName>
        <fullName evidence="1">Uncharacterized protein</fullName>
    </submittedName>
</protein>